<keyword evidence="1" id="KW-0732">Signal</keyword>
<evidence type="ECO:0000256" key="1">
    <source>
        <dbReference type="SAM" id="SignalP"/>
    </source>
</evidence>
<protein>
    <recommendedName>
        <fullName evidence="4">Secreted protein</fullName>
    </recommendedName>
</protein>
<sequence length="146" mass="15644">MRSLVLRTLGVLIAAGIGATATAGPAAATGNNTFRLVSGGVVASGSYDHMMSIPEQPAPPIRVTGTLTGRDYFRCAVIQVGRSGPADGLEWQTFGRHCGPGRTKVRVQANYMFRGVQPPVRLCSGWSLRQAEQGRQCDLYRPPTDR</sequence>
<evidence type="ECO:0000313" key="2">
    <source>
        <dbReference type="EMBL" id="MCO8269084.1"/>
    </source>
</evidence>
<feature type="chain" id="PRO_5047489897" description="Secreted protein" evidence="1">
    <location>
        <begin position="24"/>
        <end position="146"/>
    </location>
</feature>
<gene>
    <name evidence="2" type="ORF">M1L60_00610</name>
</gene>
<organism evidence="2 3">
    <name type="scientific">Paractinoplanes aksuensis</name>
    <dbReference type="NCBI Taxonomy" id="2939490"/>
    <lineage>
        <taxon>Bacteria</taxon>
        <taxon>Bacillati</taxon>
        <taxon>Actinomycetota</taxon>
        <taxon>Actinomycetes</taxon>
        <taxon>Micromonosporales</taxon>
        <taxon>Micromonosporaceae</taxon>
        <taxon>Paractinoplanes</taxon>
    </lineage>
</organism>
<evidence type="ECO:0008006" key="4">
    <source>
        <dbReference type="Google" id="ProtNLM"/>
    </source>
</evidence>
<dbReference type="Proteomes" id="UP001523369">
    <property type="component" value="Unassembled WGS sequence"/>
</dbReference>
<evidence type="ECO:0000313" key="3">
    <source>
        <dbReference type="Proteomes" id="UP001523369"/>
    </source>
</evidence>
<accession>A0ABT1DE57</accession>
<dbReference type="RefSeq" id="WP_253235227.1">
    <property type="nucleotide sequence ID" value="NZ_JAMYJR010000001.1"/>
</dbReference>
<feature type="signal peptide" evidence="1">
    <location>
        <begin position="1"/>
        <end position="23"/>
    </location>
</feature>
<keyword evidence="3" id="KW-1185">Reference proteome</keyword>
<reference evidence="2 3" key="1">
    <citation type="submission" date="2022-06" db="EMBL/GenBank/DDBJ databases">
        <title>New Species of the Genus Actinoplanes, ActinopZanes ferrugineus.</title>
        <authorList>
            <person name="Ding P."/>
        </authorList>
    </citation>
    <scope>NUCLEOTIDE SEQUENCE [LARGE SCALE GENOMIC DNA]</scope>
    <source>
        <strain evidence="2 3">TRM88003</strain>
    </source>
</reference>
<name>A0ABT1DE57_9ACTN</name>
<dbReference type="EMBL" id="JAMYJR010000001">
    <property type="protein sequence ID" value="MCO8269084.1"/>
    <property type="molecule type" value="Genomic_DNA"/>
</dbReference>
<proteinExistence type="predicted"/>
<comment type="caution">
    <text evidence="2">The sequence shown here is derived from an EMBL/GenBank/DDBJ whole genome shotgun (WGS) entry which is preliminary data.</text>
</comment>